<evidence type="ECO:0000256" key="1">
    <source>
        <dbReference type="ARBA" id="ARBA00004236"/>
    </source>
</evidence>
<gene>
    <name evidence="8" type="ORF">EGR_05367</name>
</gene>
<dbReference type="GO" id="GO:0005886">
    <property type="term" value="C:plasma membrane"/>
    <property type="evidence" value="ECO:0007669"/>
    <property type="project" value="UniProtKB-SubCell"/>
</dbReference>
<evidence type="ECO:0000256" key="3">
    <source>
        <dbReference type="ARBA" id="ARBA00022475"/>
    </source>
</evidence>
<feature type="compositionally biased region" description="Pro residues" evidence="7">
    <location>
        <begin position="838"/>
        <end position="854"/>
    </location>
</feature>
<protein>
    <recommendedName>
        <fullName evidence="10">Hyccin</fullName>
    </recommendedName>
</protein>
<dbReference type="AlphaFoldDB" id="W6UND5"/>
<feature type="region of interest" description="Disordered" evidence="7">
    <location>
        <begin position="799"/>
        <end position="854"/>
    </location>
</feature>
<feature type="compositionally biased region" description="Polar residues" evidence="7">
    <location>
        <begin position="336"/>
        <end position="346"/>
    </location>
</feature>
<dbReference type="InterPro" id="IPR018619">
    <property type="entry name" value="Hyccin"/>
</dbReference>
<feature type="region of interest" description="Disordered" evidence="7">
    <location>
        <begin position="713"/>
        <end position="762"/>
    </location>
</feature>
<evidence type="ECO:0000256" key="4">
    <source>
        <dbReference type="ARBA" id="ARBA00022490"/>
    </source>
</evidence>
<evidence type="ECO:0000313" key="8">
    <source>
        <dbReference type="EMBL" id="EUB59747.1"/>
    </source>
</evidence>
<dbReference type="Proteomes" id="UP000019149">
    <property type="component" value="Unassembled WGS sequence"/>
</dbReference>
<keyword evidence="4" id="KW-0963">Cytoplasm</keyword>
<feature type="region of interest" description="Disordered" evidence="7">
    <location>
        <begin position="284"/>
        <end position="346"/>
    </location>
</feature>
<dbReference type="GO" id="GO:0046854">
    <property type="term" value="P:phosphatidylinositol phosphate biosynthetic process"/>
    <property type="evidence" value="ECO:0007669"/>
    <property type="project" value="TreeGrafter"/>
</dbReference>
<keyword evidence="3" id="KW-1003">Cell membrane</keyword>
<feature type="region of interest" description="Disordered" evidence="7">
    <location>
        <begin position="107"/>
        <end position="147"/>
    </location>
</feature>
<evidence type="ECO:0000313" key="9">
    <source>
        <dbReference type="Proteomes" id="UP000019149"/>
    </source>
</evidence>
<comment type="similarity">
    <text evidence="6">Belongs to the Hyccin family.</text>
</comment>
<feature type="compositionally biased region" description="Basic residues" evidence="7">
    <location>
        <begin position="299"/>
        <end position="318"/>
    </location>
</feature>
<sequence>MITFFLFSPATFSSSFGSFSINQRVSVSHCHAKYSFPTGVTARTSAAAATTSPEVALPRGRKSLRHRLKKSSVVSVDALRRPSFNRTVRQRTRRILAGFTSDPANTSNVGATAAPADSSTHSSSSVTATTARSCNTTTSTPTSLPTSQKASAIGTHMASLAAVLEALLVGLYNTYVRQLVVPRRGANLFSALPPFASGSVFCGPLDMTKTKEDQETEIVESFLHLFPNRDSTAECQLTACNRWRVLCLLCRISIERINDLSDRGREALCHLALLLGPRGLREHRFPPPVATVTADVSPPRRRRRSRWQRFARHHHQERHSKGAPPPSLPLEPRASTPLQGSQRQSNRVIAAAARLDLTRITAPLRSVPAVQREGTSTSMDMQPSLNMVGPCDYKDAALIDTKGKAEENDSENDFELSILGTPTSSVTNTDSSGGTSVETGSNASLCSDDDVNVDVFDGSFDILNEEGKEDDEDEKYEDEGDKSREHHHPAPINDVLESKCNLNASNVDNEVAGPSKGEKDETFTNAQSTLEDCEPIDDNDVDEDDIVTANSHSSCILDPLHQQQHQQQEQLCQQQLPQQQESHTPTAPVARISDFDEKKKSKRHQFHGLPRGSGVGSGGHTKTEMVGMLVASVRIPRLPAQFVLDLLPGLHFALTTTQSHLAATAVDALAQRANLELWSNVLLYTNSIRNSKVYVHAATASLDQNCIALSARQSNQSNGSRTLRGVSPGGSRASSIAGSGASSTLEEERRPASPVTVIETSRQSKVPMAITNASFQAVRPEEDIPLMVNDERVSSVGNNVLTASAPPPSPLRSTPSYQNEEESPPHESGIGNREVLSPPLPAPLPASPPTPRSI</sequence>
<feature type="region of interest" description="Disordered" evidence="7">
    <location>
        <begin position="419"/>
        <end position="450"/>
    </location>
</feature>
<dbReference type="GeneID" id="36341082"/>
<dbReference type="Pfam" id="PF09790">
    <property type="entry name" value="Hyccin"/>
    <property type="match status" value="1"/>
</dbReference>
<dbReference type="RefSeq" id="XP_024350943.1">
    <property type="nucleotide sequence ID" value="XM_024494616.1"/>
</dbReference>
<keyword evidence="9" id="KW-1185">Reference proteome</keyword>
<dbReference type="KEGG" id="egl:EGR_05367"/>
<dbReference type="GO" id="GO:0005829">
    <property type="term" value="C:cytosol"/>
    <property type="evidence" value="ECO:0007669"/>
    <property type="project" value="UniProtKB-SubCell"/>
</dbReference>
<feature type="region of interest" description="Disordered" evidence="7">
    <location>
        <begin position="463"/>
        <end position="492"/>
    </location>
</feature>
<proteinExistence type="inferred from homology"/>
<feature type="compositionally biased region" description="Polar residues" evidence="7">
    <location>
        <begin position="420"/>
        <end position="445"/>
    </location>
</feature>
<dbReference type="OrthoDB" id="18937at2759"/>
<feature type="compositionally biased region" description="Acidic residues" evidence="7">
    <location>
        <begin position="463"/>
        <end position="480"/>
    </location>
</feature>
<comment type="caution">
    <text evidence="8">The sequence shown here is derived from an EMBL/GenBank/DDBJ whole genome shotgun (WGS) entry which is preliminary data.</text>
</comment>
<evidence type="ECO:0000256" key="2">
    <source>
        <dbReference type="ARBA" id="ARBA00004514"/>
    </source>
</evidence>
<feature type="region of interest" description="Disordered" evidence="7">
    <location>
        <begin position="566"/>
        <end position="620"/>
    </location>
</feature>
<name>W6UND5_ECHGR</name>
<comment type="subcellular location">
    <subcellularLocation>
        <location evidence="1">Cell membrane</location>
    </subcellularLocation>
    <subcellularLocation>
        <location evidence="2">Cytoplasm</location>
        <location evidence="2">Cytosol</location>
    </subcellularLocation>
</comment>
<evidence type="ECO:0000256" key="6">
    <source>
        <dbReference type="ARBA" id="ARBA00034482"/>
    </source>
</evidence>
<dbReference type="CTD" id="36341082"/>
<feature type="compositionally biased region" description="Low complexity" evidence="7">
    <location>
        <begin position="566"/>
        <end position="581"/>
    </location>
</feature>
<accession>W6UND5</accession>
<keyword evidence="5" id="KW-0472">Membrane</keyword>
<organism evidence="8 9">
    <name type="scientific">Echinococcus granulosus</name>
    <name type="common">Hydatid tapeworm</name>
    <dbReference type="NCBI Taxonomy" id="6210"/>
    <lineage>
        <taxon>Eukaryota</taxon>
        <taxon>Metazoa</taxon>
        <taxon>Spiralia</taxon>
        <taxon>Lophotrochozoa</taxon>
        <taxon>Platyhelminthes</taxon>
        <taxon>Cestoda</taxon>
        <taxon>Eucestoda</taxon>
        <taxon>Cyclophyllidea</taxon>
        <taxon>Taeniidae</taxon>
        <taxon>Echinococcus</taxon>
        <taxon>Echinococcus granulosus group</taxon>
    </lineage>
</organism>
<dbReference type="GO" id="GO:0072659">
    <property type="term" value="P:protein localization to plasma membrane"/>
    <property type="evidence" value="ECO:0007669"/>
    <property type="project" value="TreeGrafter"/>
</dbReference>
<feature type="compositionally biased region" description="Low complexity" evidence="7">
    <location>
        <begin position="729"/>
        <end position="743"/>
    </location>
</feature>
<dbReference type="PANTHER" id="PTHR31220">
    <property type="entry name" value="HYCCIN RELATED"/>
    <property type="match status" value="1"/>
</dbReference>
<reference evidence="8 9" key="1">
    <citation type="journal article" date="2013" name="Nat. Genet.">
        <title>The genome of the hydatid tapeworm Echinococcus granulosus.</title>
        <authorList>
            <person name="Zheng H."/>
            <person name="Zhang W."/>
            <person name="Zhang L."/>
            <person name="Zhang Z."/>
            <person name="Li J."/>
            <person name="Lu G."/>
            <person name="Zhu Y."/>
            <person name="Wang Y."/>
            <person name="Huang Y."/>
            <person name="Liu J."/>
            <person name="Kang H."/>
            <person name="Chen J."/>
            <person name="Wang L."/>
            <person name="Chen A."/>
            <person name="Yu S."/>
            <person name="Gao Z."/>
            <person name="Jin L."/>
            <person name="Gu W."/>
            <person name="Wang Z."/>
            <person name="Zhao L."/>
            <person name="Shi B."/>
            <person name="Wen H."/>
            <person name="Lin R."/>
            <person name="Jones M.K."/>
            <person name="Brejova B."/>
            <person name="Vinar T."/>
            <person name="Zhao G."/>
            <person name="McManus D.P."/>
            <person name="Chen Z."/>
            <person name="Zhou Y."/>
            <person name="Wang S."/>
        </authorList>
    </citation>
    <scope>NUCLEOTIDE SEQUENCE [LARGE SCALE GENOMIC DNA]</scope>
</reference>
<dbReference type="OMA" id="RNSKVYV"/>
<feature type="compositionally biased region" description="Low complexity" evidence="7">
    <location>
        <begin position="111"/>
        <end position="147"/>
    </location>
</feature>
<evidence type="ECO:0000256" key="7">
    <source>
        <dbReference type="SAM" id="MobiDB-lite"/>
    </source>
</evidence>
<dbReference type="EMBL" id="APAU02000039">
    <property type="protein sequence ID" value="EUB59747.1"/>
    <property type="molecule type" value="Genomic_DNA"/>
</dbReference>
<evidence type="ECO:0000256" key="5">
    <source>
        <dbReference type="ARBA" id="ARBA00023136"/>
    </source>
</evidence>
<evidence type="ECO:0008006" key="10">
    <source>
        <dbReference type="Google" id="ProtNLM"/>
    </source>
</evidence>
<dbReference type="PANTHER" id="PTHR31220:SF1">
    <property type="entry name" value="GH21176P"/>
    <property type="match status" value="1"/>
</dbReference>